<dbReference type="OrthoDB" id="10017432at2"/>
<evidence type="ECO:0000313" key="2">
    <source>
        <dbReference type="EMBL" id="KTT96948.1"/>
    </source>
</evidence>
<name>A0A147IPH0_9SPHN</name>
<gene>
    <name evidence="2" type="ORF">SB4_14245</name>
</gene>
<proteinExistence type="predicted"/>
<organism evidence="2 3">
    <name type="scientific">Sphingomonas sanguinis</name>
    <dbReference type="NCBI Taxonomy" id="33051"/>
    <lineage>
        <taxon>Bacteria</taxon>
        <taxon>Pseudomonadati</taxon>
        <taxon>Pseudomonadota</taxon>
        <taxon>Alphaproteobacteria</taxon>
        <taxon>Sphingomonadales</taxon>
        <taxon>Sphingomonadaceae</taxon>
        <taxon>Sphingomonas</taxon>
    </lineage>
</organism>
<keyword evidence="1" id="KW-0732">Signal</keyword>
<comment type="caution">
    <text evidence="2">The sequence shown here is derived from an EMBL/GenBank/DDBJ whole genome shotgun (WGS) entry which is preliminary data.</text>
</comment>
<reference evidence="2 3" key="1">
    <citation type="journal article" date="2016" name="Front. Microbiol.">
        <title>Genomic Resource of Rice Seed Associated Bacteria.</title>
        <authorList>
            <person name="Midha S."/>
            <person name="Bansal K."/>
            <person name="Sharma S."/>
            <person name="Kumar N."/>
            <person name="Patil P.P."/>
            <person name="Chaudhry V."/>
            <person name="Patil P.B."/>
        </authorList>
    </citation>
    <scope>NUCLEOTIDE SEQUENCE [LARGE SCALE GENOMIC DNA]</scope>
    <source>
        <strain evidence="2 3">SB4</strain>
    </source>
</reference>
<evidence type="ECO:0000256" key="1">
    <source>
        <dbReference type="SAM" id="SignalP"/>
    </source>
</evidence>
<sequence>MADRRMILLLAIAAMAVPACSSAEPALGQEGQRQAQRNPAQSGVVQRESWGDYWTRFTRAARAGDAAGIAAASAPVVKQHGILDSDPIVSLPRAKVAAVLAGLMNDPAPIDVKRRTLRSALAAPAPARDTGQPLGYRRVGPLEFRQLRGRWFLTDLYVED</sequence>
<feature type="chain" id="PRO_5007548770" description="Lipoprotein" evidence="1">
    <location>
        <begin position="24"/>
        <end position="160"/>
    </location>
</feature>
<accession>A0A147IPH0</accession>
<dbReference type="Proteomes" id="UP000074072">
    <property type="component" value="Unassembled WGS sequence"/>
</dbReference>
<feature type="signal peptide" evidence="1">
    <location>
        <begin position="1"/>
        <end position="23"/>
    </location>
</feature>
<protein>
    <recommendedName>
        <fullName evidence="4">Lipoprotein</fullName>
    </recommendedName>
</protein>
<evidence type="ECO:0008006" key="4">
    <source>
        <dbReference type="Google" id="ProtNLM"/>
    </source>
</evidence>
<dbReference type="RefSeq" id="WP_058753081.1">
    <property type="nucleotide sequence ID" value="NZ_LDTE01000095.1"/>
</dbReference>
<dbReference type="EMBL" id="LDTE01000095">
    <property type="protein sequence ID" value="KTT96948.1"/>
    <property type="molecule type" value="Genomic_DNA"/>
</dbReference>
<evidence type="ECO:0000313" key="3">
    <source>
        <dbReference type="Proteomes" id="UP000074072"/>
    </source>
</evidence>
<dbReference type="PATRIC" id="fig|33051.4.peg.3812"/>
<dbReference type="AlphaFoldDB" id="A0A147IPH0"/>